<evidence type="ECO:0008006" key="4">
    <source>
        <dbReference type="Google" id="ProtNLM"/>
    </source>
</evidence>
<evidence type="ECO:0000313" key="3">
    <source>
        <dbReference type="Proteomes" id="UP001311799"/>
    </source>
</evidence>
<dbReference type="InterPro" id="IPR036249">
    <property type="entry name" value="Thioredoxin-like_sf"/>
</dbReference>
<organism evidence="2 3">
    <name type="scientific">Cryptosporidium xiaoi</name>
    <dbReference type="NCBI Taxonomy" id="659607"/>
    <lineage>
        <taxon>Eukaryota</taxon>
        <taxon>Sar</taxon>
        <taxon>Alveolata</taxon>
        <taxon>Apicomplexa</taxon>
        <taxon>Conoidasida</taxon>
        <taxon>Coccidia</taxon>
        <taxon>Eucoccidiorida</taxon>
        <taxon>Eimeriorina</taxon>
        <taxon>Cryptosporidiidae</taxon>
        <taxon>Cryptosporidium</taxon>
    </lineage>
</organism>
<dbReference type="AlphaFoldDB" id="A0AAV9Y2B9"/>
<protein>
    <recommendedName>
        <fullName evidence="4">Thioredoxin domain-containing protein</fullName>
    </recommendedName>
</protein>
<dbReference type="Proteomes" id="UP001311799">
    <property type="component" value="Unassembled WGS sequence"/>
</dbReference>
<evidence type="ECO:0000313" key="2">
    <source>
        <dbReference type="EMBL" id="KAK6591128.1"/>
    </source>
</evidence>
<dbReference type="EMBL" id="JAWDEY010000002">
    <property type="protein sequence ID" value="KAK6591128.1"/>
    <property type="molecule type" value="Genomic_DNA"/>
</dbReference>
<accession>A0AAV9Y2B9</accession>
<dbReference type="InterPro" id="IPR052842">
    <property type="entry name" value="ER_Co-chaperone"/>
</dbReference>
<proteinExistence type="predicted"/>
<dbReference type="SUPFAM" id="SSF52833">
    <property type="entry name" value="Thioredoxin-like"/>
    <property type="match status" value="1"/>
</dbReference>
<feature type="region of interest" description="Disordered" evidence="1">
    <location>
        <begin position="412"/>
        <end position="434"/>
    </location>
</feature>
<name>A0AAV9Y2B9_9CRYT</name>
<evidence type="ECO:0000256" key="1">
    <source>
        <dbReference type="SAM" id="MobiDB-lite"/>
    </source>
</evidence>
<dbReference type="PANTHER" id="PTHR45184:SF1">
    <property type="entry name" value="DNAJ PROTEIN ERDJ3A"/>
    <property type="match status" value="1"/>
</dbReference>
<sequence>MLYFYILVSVFVINLSYFKCEFILDPLQYDIQILKENNFDTIISKSRQSSVSSVYFYESENVEDTKQLQGWYNDAARELKGMVKVSAIDCTSFKVFCDKLGNTGKIIIYPVLPIPSFEFSQERNIDNLRKQTFRYIPRDNVSVIGIPSDINKKLVKIEDFLTKHISVPKVLIFSEKGIPPTIIHSLANEFNKKLLFGFIPNCNSDRVSMDIAKKYKINLFPRITIYKDSSKPLEVYKGDIKFLPLFEFLNIYAETFVMGGGFSDHDLGDQSSKPWLIQKIPELTALSYNDVCGKYKSLCVIYLKSGSELTQIEQEMLEDLQELFTPHISGRGTNFRWMWMDISNEPEYNKLFNADGQEILLPSAVVLGTNKRLKFTRLPRDIEGNVQVANKDTIKDLLDKVTGGDARFVNVPGQKLPNFSKRTHEGSKNQKDEL</sequence>
<comment type="caution">
    <text evidence="2">The sequence shown here is derived from an EMBL/GenBank/DDBJ whole genome shotgun (WGS) entry which is preliminary data.</text>
</comment>
<reference evidence="2 3" key="1">
    <citation type="submission" date="2023-10" db="EMBL/GenBank/DDBJ databases">
        <title>Comparative genomics analysis reveals potential genetic determinants of host preference in Cryptosporidium xiaoi.</title>
        <authorList>
            <person name="Xiao L."/>
            <person name="Li J."/>
        </authorList>
    </citation>
    <scope>NUCLEOTIDE SEQUENCE [LARGE SCALE GENOMIC DNA]</scope>
    <source>
        <strain evidence="2 3">52996</strain>
    </source>
</reference>
<dbReference type="PANTHER" id="PTHR45184">
    <property type="entry name" value="DNAJ PROTEIN ERDJ3A"/>
    <property type="match status" value="1"/>
</dbReference>
<feature type="compositionally biased region" description="Basic and acidic residues" evidence="1">
    <location>
        <begin position="422"/>
        <end position="434"/>
    </location>
</feature>
<keyword evidence="3" id="KW-1185">Reference proteome</keyword>
<gene>
    <name evidence="2" type="ORF">RS030_111725</name>
</gene>
<dbReference type="Gene3D" id="3.40.30.10">
    <property type="entry name" value="Glutaredoxin"/>
    <property type="match status" value="1"/>
</dbReference>